<gene>
    <name evidence="2" type="ORF">CHLRE_10g431602v5</name>
</gene>
<evidence type="ECO:0000256" key="1">
    <source>
        <dbReference type="SAM" id="MobiDB-lite"/>
    </source>
</evidence>
<evidence type="ECO:0000313" key="3">
    <source>
        <dbReference type="Proteomes" id="UP000006906"/>
    </source>
</evidence>
<dbReference type="RefSeq" id="XP_042920050.1">
    <property type="nucleotide sequence ID" value="XM_043066653.1"/>
</dbReference>
<evidence type="ECO:0000313" key="2">
    <source>
        <dbReference type="EMBL" id="PNW77324.1"/>
    </source>
</evidence>
<dbReference type="AlphaFoldDB" id="A0A2K3D9W3"/>
<feature type="compositionally biased region" description="Low complexity" evidence="1">
    <location>
        <begin position="1"/>
        <end position="17"/>
    </location>
</feature>
<dbReference type="Proteomes" id="UP000006906">
    <property type="component" value="Chromosome 10"/>
</dbReference>
<dbReference type="KEGG" id="cre:CHLRE_10g431602v5"/>
<accession>A0A2K3D9W3</accession>
<feature type="region of interest" description="Disordered" evidence="1">
    <location>
        <begin position="1"/>
        <end position="34"/>
    </location>
</feature>
<keyword evidence="3" id="KW-1185">Reference proteome</keyword>
<organism evidence="2 3">
    <name type="scientific">Chlamydomonas reinhardtii</name>
    <name type="common">Chlamydomonas smithii</name>
    <dbReference type="NCBI Taxonomy" id="3055"/>
    <lineage>
        <taxon>Eukaryota</taxon>
        <taxon>Viridiplantae</taxon>
        <taxon>Chlorophyta</taxon>
        <taxon>core chlorophytes</taxon>
        <taxon>Chlorophyceae</taxon>
        <taxon>CS clade</taxon>
        <taxon>Chlamydomonadales</taxon>
        <taxon>Chlamydomonadaceae</taxon>
        <taxon>Chlamydomonas</taxon>
    </lineage>
</organism>
<dbReference type="EMBL" id="CM008971">
    <property type="protein sequence ID" value="PNW77324.1"/>
    <property type="molecule type" value="Genomic_DNA"/>
</dbReference>
<dbReference type="InParanoid" id="A0A2K3D9W3"/>
<proteinExistence type="predicted"/>
<dbReference type="Gramene" id="PNW77324">
    <property type="protein sequence ID" value="PNW77324"/>
    <property type="gene ID" value="CHLRE_10g431602v5"/>
</dbReference>
<dbReference type="GeneID" id="66054996"/>
<sequence length="75" mass="7577">MTSPASAAVRVSSGASLPLPPPGRRGATGFASVNSPLLVPQRLPEAGPSRFRSDSCSCWAAAARAADSPASNRKV</sequence>
<name>A0A2K3D9W3_CHLRE</name>
<protein>
    <submittedName>
        <fullName evidence="2">Uncharacterized protein</fullName>
    </submittedName>
</protein>
<reference evidence="2 3" key="1">
    <citation type="journal article" date="2007" name="Science">
        <title>The Chlamydomonas genome reveals the evolution of key animal and plant functions.</title>
        <authorList>
            <person name="Merchant S.S."/>
            <person name="Prochnik S.E."/>
            <person name="Vallon O."/>
            <person name="Harris E.H."/>
            <person name="Karpowicz S.J."/>
            <person name="Witman G.B."/>
            <person name="Terry A."/>
            <person name="Salamov A."/>
            <person name="Fritz-Laylin L.K."/>
            <person name="Marechal-Drouard L."/>
            <person name="Marshall W.F."/>
            <person name="Qu L.H."/>
            <person name="Nelson D.R."/>
            <person name="Sanderfoot A.A."/>
            <person name="Spalding M.H."/>
            <person name="Kapitonov V.V."/>
            <person name="Ren Q."/>
            <person name="Ferris P."/>
            <person name="Lindquist E."/>
            <person name="Shapiro H."/>
            <person name="Lucas S.M."/>
            <person name="Grimwood J."/>
            <person name="Schmutz J."/>
            <person name="Cardol P."/>
            <person name="Cerutti H."/>
            <person name="Chanfreau G."/>
            <person name="Chen C.L."/>
            <person name="Cognat V."/>
            <person name="Croft M.T."/>
            <person name="Dent R."/>
            <person name="Dutcher S."/>
            <person name="Fernandez E."/>
            <person name="Fukuzawa H."/>
            <person name="Gonzalez-Ballester D."/>
            <person name="Gonzalez-Halphen D."/>
            <person name="Hallmann A."/>
            <person name="Hanikenne M."/>
            <person name="Hippler M."/>
            <person name="Inwood W."/>
            <person name="Jabbari K."/>
            <person name="Kalanon M."/>
            <person name="Kuras R."/>
            <person name="Lefebvre P.A."/>
            <person name="Lemaire S.D."/>
            <person name="Lobanov A.V."/>
            <person name="Lohr M."/>
            <person name="Manuell A."/>
            <person name="Meier I."/>
            <person name="Mets L."/>
            <person name="Mittag M."/>
            <person name="Mittelmeier T."/>
            <person name="Moroney J.V."/>
            <person name="Moseley J."/>
            <person name="Napoli C."/>
            <person name="Nedelcu A.M."/>
            <person name="Niyogi K."/>
            <person name="Novoselov S.V."/>
            <person name="Paulsen I.T."/>
            <person name="Pazour G."/>
            <person name="Purton S."/>
            <person name="Ral J.P."/>
            <person name="Riano-Pachon D.M."/>
            <person name="Riekhof W."/>
            <person name="Rymarquis L."/>
            <person name="Schroda M."/>
            <person name="Stern D."/>
            <person name="Umen J."/>
            <person name="Willows R."/>
            <person name="Wilson N."/>
            <person name="Zimmer S.L."/>
            <person name="Allmer J."/>
            <person name="Balk J."/>
            <person name="Bisova K."/>
            <person name="Chen C.J."/>
            <person name="Elias M."/>
            <person name="Gendler K."/>
            <person name="Hauser C."/>
            <person name="Lamb M.R."/>
            <person name="Ledford H."/>
            <person name="Long J.C."/>
            <person name="Minagawa J."/>
            <person name="Page M.D."/>
            <person name="Pan J."/>
            <person name="Pootakham W."/>
            <person name="Roje S."/>
            <person name="Rose A."/>
            <person name="Stahlberg E."/>
            <person name="Terauchi A.M."/>
            <person name="Yang P."/>
            <person name="Ball S."/>
            <person name="Bowler C."/>
            <person name="Dieckmann C.L."/>
            <person name="Gladyshev V.N."/>
            <person name="Green P."/>
            <person name="Jorgensen R."/>
            <person name="Mayfield S."/>
            <person name="Mueller-Roeber B."/>
            <person name="Rajamani S."/>
            <person name="Sayre R.T."/>
            <person name="Brokstein P."/>
            <person name="Dubchak I."/>
            <person name="Goodstein D."/>
            <person name="Hornick L."/>
            <person name="Huang Y.W."/>
            <person name="Jhaveri J."/>
            <person name="Luo Y."/>
            <person name="Martinez D."/>
            <person name="Ngau W.C."/>
            <person name="Otillar B."/>
            <person name="Poliakov A."/>
            <person name="Porter A."/>
            <person name="Szajkowski L."/>
            <person name="Werner G."/>
            <person name="Zhou K."/>
            <person name="Grigoriev I.V."/>
            <person name="Rokhsar D.S."/>
            <person name="Grossman A.R."/>
        </authorList>
    </citation>
    <scope>NUCLEOTIDE SEQUENCE [LARGE SCALE GENOMIC DNA]</scope>
    <source>
        <strain evidence="3">CC-503</strain>
    </source>
</reference>